<evidence type="ECO:0000256" key="8">
    <source>
        <dbReference type="SAM" id="Phobius"/>
    </source>
</evidence>
<dbReference type="Proteomes" id="UP000281094">
    <property type="component" value="Unassembled WGS sequence"/>
</dbReference>
<evidence type="ECO:0000313" key="11">
    <source>
        <dbReference type="Proteomes" id="UP000281094"/>
    </source>
</evidence>
<dbReference type="Pfam" id="PF13231">
    <property type="entry name" value="PMT_2"/>
    <property type="match status" value="1"/>
</dbReference>
<feature type="transmembrane region" description="Helical" evidence="8">
    <location>
        <begin position="214"/>
        <end position="238"/>
    </location>
</feature>
<evidence type="ECO:0000256" key="1">
    <source>
        <dbReference type="ARBA" id="ARBA00004651"/>
    </source>
</evidence>
<keyword evidence="3" id="KW-0328">Glycosyltransferase</keyword>
<evidence type="ECO:0000256" key="5">
    <source>
        <dbReference type="ARBA" id="ARBA00022692"/>
    </source>
</evidence>
<feature type="transmembrane region" description="Helical" evidence="8">
    <location>
        <begin position="336"/>
        <end position="356"/>
    </location>
</feature>
<feature type="transmembrane region" description="Helical" evidence="8">
    <location>
        <begin position="362"/>
        <end position="381"/>
    </location>
</feature>
<feature type="domain" description="Glycosyltransferase RgtA/B/C/D-like" evidence="9">
    <location>
        <begin position="71"/>
        <end position="221"/>
    </location>
</feature>
<protein>
    <recommendedName>
        <fullName evidence="9">Glycosyltransferase RgtA/B/C/D-like domain-containing protein</fullName>
    </recommendedName>
</protein>
<dbReference type="GO" id="GO:0016763">
    <property type="term" value="F:pentosyltransferase activity"/>
    <property type="evidence" value="ECO:0007669"/>
    <property type="project" value="TreeGrafter"/>
</dbReference>
<comment type="caution">
    <text evidence="10">The sequence shown here is derived from an EMBL/GenBank/DDBJ whole genome shotgun (WGS) entry which is preliminary data.</text>
</comment>
<accession>A0A3L7JE85</accession>
<evidence type="ECO:0000259" key="9">
    <source>
        <dbReference type="Pfam" id="PF13231"/>
    </source>
</evidence>
<dbReference type="InterPro" id="IPR038731">
    <property type="entry name" value="RgtA/B/C-like"/>
</dbReference>
<organism evidence="10 11">
    <name type="scientific">Notoacmeibacter ruber</name>
    <dbReference type="NCBI Taxonomy" id="2670375"/>
    <lineage>
        <taxon>Bacteria</taxon>
        <taxon>Pseudomonadati</taxon>
        <taxon>Pseudomonadota</taxon>
        <taxon>Alphaproteobacteria</taxon>
        <taxon>Hyphomicrobiales</taxon>
        <taxon>Notoacmeibacteraceae</taxon>
        <taxon>Notoacmeibacter</taxon>
    </lineage>
</organism>
<evidence type="ECO:0000256" key="6">
    <source>
        <dbReference type="ARBA" id="ARBA00022989"/>
    </source>
</evidence>
<keyword evidence="2" id="KW-1003">Cell membrane</keyword>
<feature type="transmembrane region" description="Helical" evidence="8">
    <location>
        <begin position="79"/>
        <end position="98"/>
    </location>
</feature>
<keyword evidence="11" id="KW-1185">Reference proteome</keyword>
<dbReference type="AlphaFoldDB" id="A0A3L7JE85"/>
<evidence type="ECO:0000256" key="2">
    <source>
        <dbReference type="ARBA" id="ARBA00022475"/>
    </source>
</evidence>
<keyword evidence="5 8" id="KW-0812">Transmembrane</keyword>
<name>A0A3L7JE85_9HYPH</name>
<comment type="subcellular location">
    <subcellularLocation>
        <location evidence="1">Cell membrane</location>
        <topology evidence="1">Multi-pass membrane protein</topology>
    </subcellularLocation>
</comment>
<dbReference type="GO" id="GO:0005886">
    <property type="term" value="C:plasma membrane"/>
    <property type="evidence" value="ECO:0007669"/>
    <property type="project" value="UniProtKB-SubCell"/>
</dbReference>
<feature type="transmembrane region" description="Helical" evidence="8">
    <location>
        <begin position="259"/>
        <end position="285"/>
    </location>
</feature>
<sequence>MIDTKSNTEQPRKSAAVLFGADWFWLLCLLLYFAALIVARVVFGGVSLNWDDAELPVAVNLYRPGYGPQLPLYHWYQNALFQLFGISIFSISLGRDLVRFASAAVMYAFARQVGRPTMAFAATLALELNIHFAWYAQRAFSHNNSAILLGLLTVFIFWLALQRPGSWFRWLAFGLVTGLGLLSKYNFLFIPFVLVVAAVSDRDLRMRLPWTKVLAAFALSAALVAFPYQWIISHLTLATGASGSLRMAADNPLMARLSGLAELAMALLSNGGLSLVLAALLMWLMPRRQTPIQGEVEEAKAAERLGRFLLRYLICFSVILFLGVLIAGIGNVRDRWLLPAFSFAGPAMVLLIWHHISDKGRAILVGVSLLIAAAVLVGHPLESRYWKDRGHAPFGSVVEGMASSGAKNGTYVVAPFQWVAGNLKHRRPDWVVDDYRLLRFSEEGDRPFLLVIDNDPKDVRQWSERFGPDYGVCPDRPDLQIDTQESEPDRRRLDLSIIWICPTGSSQSDE</sequence>
<dbReference type="PANTHER" id="PTHR33908:SF11">
    <property type="entry name" value="MEMBRANE PROTEIN"/>
    <property type="match status" value="1"/>
</dbReference>
<dbReference type="RefSeq" id="WP_121644854.1">
    <property type="nucleotide sequence ID" value="NZ_RCWN01000001.1"/>
</dbReference>
<gene>
    <name evidence="10" type="ORF">D8780_06415</name>
</gene>
<evidence type="ECO:0000256" key="3">
    <source>
        <dbReference type="ARBA" id="ARBA00022676"/>
    </source>
</evidence>
<evidence type="ECO:0000313" key="10">
    <source>
        <dbReference type="EMBL" id="RLQ87891.1"/>
    </source>
</evidence>
<proteinExistence type="predicted"/>
<feature type="transmembrane region" description="Helical" evidence="8">
    <location>
        <begin position="170"/>
        <end position="194"/>
    </location>
</feature>
<feature type="transmembrane region" description="Helical" evidence="8">
    <location>
        <begin position="142"/>
        <end position="161"/>
    </location>
</feature>
<evidence type="ECO:0000256" key="4">
    <source>
        <dbReference type="ARBA" id="ARBA00022679"/>
    </source>
</evidence>
<reference evidence="10 11" key="1">
    <citation type="submission" date="2018-10" db="EMBL/GenBank/DDBJ databases">
        <title>Notoacmeibacter sp. M2BS9Y-3-1, whole genome shotgun sequence.</title>
        <authorList>
            <person name="Tuo L."/>
        </authorList>
    </citation>
    <scope>NUCLEOTIDE SEQUENCE [LARGE SCALE GENOMIC DNA]</scope>
    <source>
        <strain evidence="10 11">M2BS9Y-3-1</strain>
    </source>
</reference>
<feature type="transmembrane region" description="Helical" evidence="8">
    <location>
        <begin position="21"/>
        <end position="43"/>
    </location>
</feature>
<keyword evidence="4" id="KW-0808">Transferase</keyword>
<evidence type="ECO:0000256" key="7">
    <source>
        <dbReference type="ARBA" id="ARBA00023136"/>
    </source>
</evidence>
<dbReference type="GO" id="GO:0009103">
    <property type="term" value="P:lipopolysaccharide biosynthetic process"/>
    <property type="evidence" value="ECO:0007669"/>
    <property type="project" value="UniProtKB-ARBA"/>
</dbReference>
<keyword evidence="6 8" id="KW-1133">Transmembrane helix</keyword>
<dbReference type="PANTHER" id="PTHR33908">
    <property type="entry name" value="MANNOSYLTRANSFERASE YKCB-RELATED"/>
    <property type="match status" value="1"/>
</dbReference>
<dbReference type="EMBL" id="RCWN01000001">
    <property type="protein sequence ID" value="RLQ87891.1"/>
    <property type="molecule type" value="Genomic_DNA"/>
</dbReference>
<feature type="transmembrane region" description="Helical" evidence="8">
    <location>
        <begin position="309"/>
        <end position="329"/>
    </location>
</feature>
<keyword evidence="7 8" id="KW-0472">Membrane</keyword>
<dbReference type="InterPro" id="IPR050297">
    <property type="entry name" value="LipidA_mod_glycosyltrf_83"/>
</dbReference>